<protein>
    <recommendedName>
        <fullName evidence="3">SnoaL-like domain-containing protein</fullName>
    </recommendedName>
</protein>
<gene>
    <name evidence="1" type="ORF">GCM10010831_20500</name>
</gene>
<proteinExistence type="predicted"/>
<accession>A0A916ZZV8</accession>
<name>A0A916ZZV8_9FLAO</name>
<dbReference type="RefSeq" id="WP_188406764.1">
    <property type="nucleotide sequence ID" value="NZ_BMGL01000012.1"/>
</dbReference>
<evidence type="ECO:0008006" key="3">
    <source>
        <dbReference type="Google" id="ProtNLM"/>
    </source>
</evidence>
<dbReference type="InterPro" id="IPR032710">
    <property type="entry name" value="NTF2-like_dom_sf"/>
</dbReference>
<comment type="caution">
    <text evidence="1">The sequence shown here is derived from an EMBL/GenBank/DDBJ whole genome shotgun (WGS) entry which is preliminary data.</text>
</comment>
<dbReference type="Proteomes" id="UP000599688">
    <property type="component" value="Unassembled WGS sequence"/>
</dbReference>
<dbReference type="AlphaFoldDB" id="A0A916ZZV8"/>
<evidence type="ECO:0000313" key="1">
    <source>
        <dbReference type="EMBL" id="GGE19311.1"/>
    </source>
</evidence>
<dbReference type="SUPFAM" id="SSF54427">
    <property type="entry name" value="NTF2-like"/>
    <property type="match status" value="1"/>
</dbReference>
<reference evidence="1 2" key="1">
    <citation type="journal article" date="2014" name="Int. J. Syst. Evol. Microbiol.">
        <title>Complete genome sequence of Corynebacterium casei LMG S-19264T (=DSM 44701T), isolated from a smear-ripened cheese.</title>
        <authorList>
            <consortium name="US DOE Joint Genome Institute (JGI-PGF)"/>
            <person name="Walter F."/>
            <person name="Albersmeier A."/>
            <person name="Kalinowski J."/>
            <person name="Ruckert C."/>
        </authorList>
    </citation>
    <scope>NUCLEOTIDE SEQUENCE [LARGE SCALE GENOMIC DNA]</scope>
    <source>
        <strain evidence="1 2">CGMCC 1.12925</strain>
    </source>
</reference>
<organism evidence="1 2">
    <name type="scientific">Psychroflexus salis</name>
    <dbReference type="NCBI Taxonomy" id="1526574"/>
    <lineage>
        <taxon>Bacteria</taxon>
        <taxon>Pseudomonadati</taxon>
        <taxon>Bacteroidota</taxon>
        <taxon>Flavobacteriia</taxon>
        <taxon>Flavobacteriales</taxon>
        <taxon>Flavobacteriaceae</taxon>
        <taxon>Psychroflexus</taxon>
    </lineage>
</organism>
<dbReference type="Gene3D" id="3.10.450.50">
    <property type="match status" value="1"/>
</dbReference>
<keyword evidence="2" id="KW-1185">Reference proteome</keyword>
<dbReference type="EMBL" id="BMGL01000012">
    <property type="protein sequence ID" value="GGE19311.1"/>
    <property type="molecule type" value="Genomic_DNA"/>
</dbReference>
<evidence type="ECO:0000313" key="2">
    <source>
        <dbReference type="Proteomes" id="UP000599688"/>
    </source>
</evidence>
<sequence length="132" mass="15429">MSNKDLVKAFFTSDFYKNEADFKKYIHPEVEVKWNGSTGFLHLNFDTFKDLVLEMGKSFLSMNAIISHVLEDQNQVAIRFSYEVEMVEEEEMVPLADFICIWEIKNNLLYKGFFVSQPADANVDNLYSFFPN</sequence>